<reference evidence="2 3" key="1">
    <citation type="journal article" date="2015" name="Nat. Commun.">
        <title>Lucilia cuprina genome unlocks parasitic fly biology to underpin future interventions.</title>
        <authorList>
            <person name="Anstead C.A."/>
            <person name="Korhonen P.K."/>
            <person name="Young N.D."/>
            <person name="Hall R.S."/>
            <person name="Jex A.R."/>
            <person name="Murali S.C."/>
            <person name="Hughes D.S."/>
            <person name="Lee S.F."/>
            <person name="Perry T."/>
            <person name="Stroehlein A.J."/>
            <person name="Ansell B.R."/>
            <person name="Breugelmans B."/>
            <person name="Hofmann A."/>
            <person name="Qu J."/>
            <person name="Dugan S."/>
            <person name="Lee S.L."/>
            <person name="Chao H."/>
            <person name="Dinh H."/>
            <person name="Han Y."/>
            <person name="Doddapaneni H.V."/>
            <person name="Worley K.C."/>
            <person name="Muzny D.M."/>
            <person name="Ioannidis P."/>
            <person name="Waterhouse R.M."/>
            <person name="Zdobnov E.M."/>
            <person name="James P.J."/>
            <person name="Bagnall N.H."/>
            <person name="Kotze A.C."/>
            <person name="Gibbs R.A."/>
            <person name="Richards S."/>
            <person name="Batterham P."/>
            <person name="Gasser R.B."/>
        </authorList>
    </citation>
    <scope>NUCLEOTIDE SEQUENCE [LARGE SCALE GENOMIC DNA]</scope>
    <source>
        <strain evidence="2 3">LS</strain>
        <tissue evidence="2">Full body</tissue>
    </source>
</reference>
<accession>A0A0L0BR33</accession>
<proteinExistence type="predicted"/>
<feature type="region of interest" description="Disordered" evidence="1">
    <location>
        <begin position="1"/>
        <end position="27"/>
    </location>
</feature>
<gene>
    <name evidence="2" type="ORF">FF38_13588</name>
</gene>
<name>A0A0L0BR33_LUCCU</name>
<dbReference type="EMBL" id="JRES01001496">
    <property type="protein sequence ID" value="KNC22471.1"/>
    <property type="molecule type" value="Genomic_DNA"/>
</dbReference>
<dbReference type="Proteomes" id="UP000037069">
    <property type="component" value="Unassembled WGS sequence"/>
</dbReference>
<keyword evidence="3" id="KW-1185">Reference proteome</keyword>
<evidence type="ECO:0000256" key="1">
    <source>
        <dbReference type="SAM" id="MobiDB-lite"/>
    </source>
</evidence>
<dbReference type="AlphaFoldDB" id="A0A0L0BR33"/>
<feature type="compositionally biased region" description="Basic residues" evidence="1">
    <location>
        <begin position="11"/>
        <end position="24"/>
    </location>
</feature>
<sequence>MSTPYSDLIRHSQKKKKKKKHKKSMQPFNGVFSAQPEVSFSSKEVLAKQKAQARLSLYVAVHSSFLSVNHLGEVYNSEFADSKSSQFQLHRTKCSNILTMSWRLILLTIY</sequence>
<comment type="caution">
    <text evidence="2">The sequence shown here is derived from an EMBL/GenBank/DDBJ whole genome shotgun (WGS) entry which is preliminary data.</text>
</comment>
<organism evidence="2 3">
    <name type="scientific">Lucilia cuprina</name>
    <name type="common">Green bottle fly</name>
    <name type="synonym">Australian sheep blowfly</name>
    <dbReference type="NCBI Taxonomy" id="7375"/>
    <lineage>
        <taxon>Eukaryota</taxon>
        <taxon>Metazoa</taxon>
        <taxon>Ecdysozoa</taxon>
        <taxon>Arthropoda</taxon>
        <taxon>Hexapoda</taxon>
        <taxon>Insecta</taxon>
        <taxon>Pterygota</taxon>
        <taxon>Neoptera</taxon>
        <taxon>Endopterygota</taxon>
        <taxon>Diptera</taxon>
        <taxon>Brachycera</taxon>
        <taxon>Muscomorpha</taxon>
        <taxon>Oestroidea</taxon>
        <taxon>Calliphoridae</taxon>
        <taxon>Luciliinae</taxon>
        <taxon>Lucilia</taxon>
    </lineage>
</organism>
<evidence type="ECO:0000313" key="2">
    <source>
        <dbReference type="EMBL" id="KNC22471.1"/>
    </source>
</evidence>
<protein>
    <submittedName>
        <fullName evidence="2">Uncharacterized protein</fullName>
    </submittedName>
</protein>
<evidence type="ECO:0000313" key="3">
    <source>
        <dbReference type="Proteomes" id="UP000037069"/>
    </source>
</evidence>